<dbReference type="GO" id="GO:0005524">
    <property type="term" value="F:ATP binding"/>
    <property type="evidence" value="ECO:0007669"/>
    <property type="project" value="InterPro"/>
</dbReference>
<keyword evidence="4" id="KW-1185">Reference proteome</keyword>
<proteinExistence type="predicted"/>
<dbReference type="AlphaFoldDB" id="A0A1W1HDB1"/>
<dbReference type="InterPro" id="IPR051396">
    <property type="entry name" value="Bact_Antivir_Def_Nuclease"/>
</dbReference>
<feature type="domain" description="ATPase AAA-type core" evidence="2">
    <location>
        <begin position="199"/>
        <end position="308"/>
    </location>
</feature>
<dbReference type="PANTHER" id="PTHR43581">
    <property type="entry name" value="ATP/GTP PHOSPHATASE"/>
    <property type="match status" value="1"/>
</dbReference>
<name>A0A1W1HDB1_9BACT</name>
<feature type="domain" description="Endonuclease GajA/Old nuclease/RecF-like AAA" evidence="1">
    <location>
        <begin position="1"/>
        <end position="145"/>
    </location>
</feature>
<evidence type="ECO:0000313" key="4">
    <source>
        <dbReference type="Proteomes" id="UP000191931"/>
    </source>
</evidence>
<protein>
    <submittedName>
        <fullName evidence="3">Uncharacterized protein</fullName>
    </submittedName>
</protein>
<sequence>MITSFSIKGFKQFTNIRLDNLKPLTLIGGKNNTGKTTILEAFFMFYDRANPEVTMRHLSWRGVGSITLNSASLWSPIFNGYDMVNAIEMEVDENKTKEKLCIKHNKEFQKSMFGLTSPKGTSLKIDTSQQAIGAESLEFIYYINNKKVGEAHLTLEGARLGMHVKNISMPPSLKKSIYIASGAQRNPMEDAARFGELDIHGQTDNITEILKIIEPNLKSLTTIAKGDHAFIYGDIGLSRKIPVSHMGEGTAKLLSIILAIATNENGIVLIDEIENGWHYSLLPDILKAIHEVSKKYNCQIFATTHSYEIKQSLIQGLSSEAISNITYIRLDKEKGEIKPKIYESEMLVAALKRGWETR</sequence>
<dbReference type="InterPro" id="IPR003959">
    <property type="entry name" value="ATPase_AAA_core"/>
</dbReference>
<dbReference type="PANTHER" id="PTHR43581:SF4">
    <property type="entry name" value="ATP_GTP PHOSPHATASE"/>
    <property type="match status" value="1"/>
</dbReference>
<accession>A0A1W1HDB1</accession>
<dbReference type="EMBL" id="FWEV01000141">
    <property type="protein sequence ID" value="SLM30426.1"/>
    <property type="molecule type" value="Genomic_DNA"/>
</dbReference>
<dbReference type="InterPro" id="IPR041685">
    <property type="entry name" value="AAA_GajA/Old/RecF-like"/>
</dbReference>
<dbReference type="Gene3D" id="3.40.50.300">
    <property type="entry name" value="P-loop containing nucleotide triphosphate hydrolases"/>
    <property type="match status" value="1"/>
</dbReference>
<dbReference type="Pfam" id="PF13175">
    <property type="entry name" value="AAA_15"/>
    <property type="match status" value="1"/>
</dbReference>
<organism evidence="3 4">
    <name type="scientific">Desulfamplus magnetovallimortis</name>
    <dbReference type="NCBI Taxonomy" id="1246637"/>
    <lineage>
        <taxon>Bacteria</taxon>
        <taxon>Pseudomonadati</taxon>
        <taxon>Thermodesulfobacteriota</taxon>
        <taxon>Desulfobacteria</taxon>
        <taxon>Desulfobacterales</taxon>
        <taxon>Desulfobacteraceae</taxon>
        <taxon>Desulfamplus</taxon>
    </lineage>
</organism>
<dbReference type="STRING" id="1246637.MTBBW1_2250002"/>
<dbReference type="Proteomes" id="UP000191931">
    <property type="component" value="Unassembled WGS sequence"/>
</dbReference>
<evidence type="ECO:0000259" key="2">
    <source>
        <dbReference type="Pfam" id="PF13304"/>
    </source>
</evidence>
<dbReference type="SUPFAM" id="SSF52540">
    <property type="entry name" value="P-loop containing nucleoside triphosphate hydrolases"/>
    <property type="match status" value="1"/>
</dbReference>
<dbReference type="OrthoDB" id="3322489at2"/>
<dbReference type="InterPro" id="IPR027417">
    <property type="entry name" value="P-loop_NTPase"/>
</dbReference>
<reference evidence="3 4" key="1">
    <citation type="submission" date="2017-03" db="EMBL/GenBank/DDBJ databases">
        <authorList>
            <person name="Afonso C.L."/>
            <person name="Miller P.J."/>
            <person name="Scott M.A."/>
            <person name="Spackman E."/>
            <person name="Goraichik I."/>
            <person name="Dimitrov K.M."/>
            <person name="Suarez D.L."/>
            <person name="Swayne D.E."/>
        </authorList>
    </citation>
    <scope>NUCLEOTIDE SEQUENCE [LARGE SCALE GENOMIC DNA]</scope>
    <source>
        <strain evidence="3">PRJEB14757</strain>
    </source>
</reference>
<dbReference type="PIRSF" id="PIRSF029347">
    <property type="entry name" value="RecF"/>
    <property type="match status" value="1"/>
</dbReference>
<dbReference type="Pfam" id="PF13304">
    <property type="entry name" value="AAA_21"/>
    <property type="match status" value="1"/>
</dbReference>
<dbReference type="RefSeq" id="WP_080808384.1">
    <property type="nucleotide sequence ID" value="NZ_LT828560.1"/>
</dbReference>
<dbReference type="GO" id="GO:0016887">
    <property type="term" value="F:ATP hydrolysis activity"/>
    <property type="evidence" value="ECO:0007669"/>
    <property type="project" value="InterPro"/>
</dbReference>
<dbReference type="InterPro" id="IPR014555">
    <property type="entry name" value="RecF-like"/>
</dbReference>
<gene>
    <name evidence="3" type="ORF">MTBBW1_2250002</name>
</gene>
<evidence type="ECO:0000259" key="1">
    <source>
        <dbReference type="Pfam" id="PF13175"/>
    </source>
</evidence>
<evidence type="ECO:0000313" key="3">
    <source>
        <dbReference type="EMBL" id="SLM30426.1"/>
    </source>
</evidence>